<dbReference type="GO" id="GO:0006887">
    <property type="term" value="P:exocytosis"/>
    <property type="evidence" value="ECO:0007669"/>
    <property type="project" value="UniProtKB-KW"/>
</dbReference>
<evidence type="ECO:0000259" key="9">
    <source>
        <dbReference type="Pfam" id="PF16528"/>
    </source>
</evidence>
<comment type="caution">
    <text evidence="10">The sequence shown here is derived from an EMBL/GenBank/DDBJ whole genome shotgun (WGS) entry which is preliminary data.</text>
</comment>
<dbReference type="InterPro" id="IPR033961">
    <property type="entry name" value="Exo84"/>
</dbReference>
<evidence type="ECO:0000256" key="4">
    <source>
        <dbReference type="ARBA" id="ARBA00022448"/>
    </source>
</evidence>
<evidence type="ECO:0000256" key="2">
    <source>
        <dbReference type="ARBA" id="ARBA00007210"/>
    </source>
</evidence>
<dbReference type="InterPro" id="IPR011993">
    <property type="entry name" value="PH-like_dom_sf"/>
</dbReference>
<comment type="similarity">
    <text evidence="2">Belongs to the EXO84 family.</text>
</comment>
<feature type="compositionally biased region" description="Basic and acidic residues" evidence="8">
    <location>
        <begin position="391"/>
        <end position="414"/>
    </location>
</feature>
<accession>A0A1A0HBJ4</accession>
<dbReference type="PANTHER" id="PTHR21426:SF12">
    <property type="entry name" value="EXOCYST COMPLEX COMPONENT 8"/>
    <property type="match status" value="1"/>
</dbReference>
<dbReference type="OrthoDB" id="642193at2759"/>
<protein>
    <recommendedName>
        <fullName evidence="3">Exocyst complex component EXO84</fullName>
    </recommendedName>
</protein>
<dbReference type="Pfam" id="PF16528">
    <property type="entry name" value="Exo84_C"/>
    <property type="match status" value="1"/>
</dbReference>
<keyword evidence="4" id="KW-0813">Transport</keyword>
<feature type="coiled-coil region" evidence="7">
    <location>
        <begin position="176"/>
        <end position="203"/>
    </location>
</feature>
<dbReference type="InterPro" id="IPR032403">
    <property type="entry name" value="Exo84_C"/>
</dbReference>
<comment type="subcellular location">
    <subcellularLocation>
        <location evidence="1">Cytoplasmic vesicle</location>
        <location evidence="1">Secretory vesicle</location>
    </subcellularLocation>
</comment>
<dbReference type="GeneID" id="30032254"/>
<evidence type="ECO:0000256" key="7">
    <source>
        <dbReference type="SAM" id="Coils"/>
    </source>
</evidence>
<evidence type="ECO:0000256" key="3">
    <source>
        <dbReference type="ARBA" id="ARBA00021269"/>
    </source>
</evidence>
<feature type="region of interest" description="Disordered" evidence="8">
    <location>
        <begin position="391"/>
        <end position="466"/>
    </location>
</feature>
<dbReference type="Gene3D" id="2.30.29.30">
    <property type="entry name" value="Pleckstrin-homology domain (PH domain)/Phosphotyrosine-binding domain (PTB)"/>
    <property type="match status" value="1"/>
</dbReference>
<dbReference type="GO" id="GO:0030133">
    <property type="term" value="C:transport vesicle"/>
    <property type="evidence" value="ECO:0007669"/>
    <property type="project" value="UniProtKB-SubCell"/>
</dbReference>
<dbReference type="GO" id="GO:0006893">
    <property type="term" value="P:Golgi to plasma membrane transport"/>
    <property type="evidence" value="ECO:0007669"/>
    <property type="project" value="TreeGrafter"/>
</dbReference>
<dbReference type="STRING" id="869754.A0A1A0HBJ4"/>
<evidence type="ECO:0000256" key="8">
    <source>
        <dbReference type="SAM" id="MobiDB-lite"/>
    </source>
</evidence>
<keyword evidence="6" id="KW-0653">Protein transport</keyword>
<keyword evidence="11" id="KW-1185">Reference proteome</keyword>
<evidence type="ECO:0000313" key="10">
    <source>
        <dbReference type="EMBL" id="OBA21247.1"/>
    </source>
</evidence>
<name>A0A1A0HBJ4_9ASCO</name>
<dbReference type="RefSeq" id="XP_018711757.1">
    <property type="nucleotide sequence ID" value="XM_018859279.1"/>
</dbReference>
<keyword evidence="7" id="KW-0175">Coiled coil</keyword>
<dbReference type="GO" id="GO:0015031">
    <property type="term" value="P:protein transport"/>
    <property type="evidence" value="ECO:0007669"/>
    <property type="project" value="UniProtKB-KW"/>
</dbReference>
<dbReference type="GO" id="GO:0000145">
    <property type="term" value="C:exocyst"/>
    <property type="evidence" value="ECO:0007669"/>
    <property type="project" value="InterPro"/>
</dbReference>
<dbReference type="Gene3D" id="1.20.58.1210">
    <property type="entry name" value="Exo84p, N-terminal helical domain"/>
    <property type="match status" value="1"/>
</dbReference>
<evidence type="ECO:0000256" key="6">
    <source>
        <dbReference type="ARBA" id="ARBA00022927"/>
    </source>
</evidence>
<dbReference type="InterPro" id="IPR042561">
    <property type="entry name" value="Exo84_C_1"/>
</dbReference>
<evidence type="ECO:0000313" key="11">
    <source>
        <dbReference type="Proteomes" id="UP000092555"/>
    </source>
</evidence>
<feature type="compositionally biased region" description="Basic and acidic residues" evidence="8">
    <location>
        <begin position="427"/>
        <end position="437"/>
    </location>
</feature>
<dbReference type="Pfam" id="PF25345">
    <property type="entry name" value="PH_EXO84"/>
    <property type="match status" value="1"/>
</dbReference>
<evidence type="ECO:0000256" key="1">
    <source>
        <dbReference type="ARBA" id="ARBA00004398"/>
    </source>
</evidence>
<dbReference type="Gene3D" id="1.20.58.1220">
    <property type="entry name" value="Exo84p, C-terminal helical domain"/>
    <property type="match status" value="1"/>
</dbReference>
<gene>
    <name evidence="10" type="ORF">METBIDRAFT_87437</name>
</gene>
<feature type="domain" description="Exocyst component Exo84 C-terminal" evidence="9">
    <location>
        <begin position="510"/>
        <end position="747"/>
    </location>
</feature>
<dbReference type="InterPro" id="IPR016159">
    <property type="entry name" value="Cullin_repeat-like_dom_sf"/>
</dbReference>
<dbReference type="AlphaFoldDB" id="A0A1A0HBJ4"/>
<feature type="compositionally biased region" description="Basic and acidic residues" evidence="8">
    <location>
        <begin position="446"/>
        <end position="455"/>
    </location>
</feature>
<reference evidence="10 11" key="1">
    <citation type="submission" date="2016-05" db="EMBL/GenBank/DDBJ databases">
        <title>Comparative genomics of biotechnologically important yeasts.</title>
        <authorList>
            <consortium name="DOE Joint Genome Institute"/>
            <person name="Riley R."/>
            <person name="Haridas S."/>
            <person name="Wolfe K.H."/>
            <person name="Lopes M.R."/>
            <person name="Hittinger C.T."/>
            <person name="Goker M."/>
            <person name="Salamov A."/>
            <person name="Wisecaver J."/>
            <person name="Long T.M."/>
            <person name="Aerts A.L."/>
            <person name="Barry K."/>
            <person name="Choi C."/>
            <person name="Clum A."/>
            <person name="Coughlan A.Y."/>
            <person name="Deshpande S."/>
            <person name="Douglass A.P."/>
            <person name="Hanson S.J."/>
            <person name="Klenk H.-P."/>
            <person name="LaButti K."/>
            <person name="Lapidus A."/>
            <person name="Lindquist E."/>
            <person name="Lipzen A."/>
            <person name="Meier-kolthoff J.P."/>
            <person name="Ohm R.A."/>
            <person name="Otillar R.P."/>
            <person name="Pangilinan J."/>
            <person name="Peng Y."/>
            <person name="Rokas A."/>
            <person name="Rosa C.A."/>
            <person name="Scheuner C."/>
            <person name="Sibirny A.A."/>
            <person name="Slot J.C."/>
            <person name="Stielow J.B."/>
            <person name="Sun H."/>
            <person name="Kurtzman C.P."/>
            <person name="Blackwell M."/>
            <person name="Grigoriev I.V."/>
            <person name="Jeffries T.W."/>
        </authorList>
    </citation>
    <scope>NUCLEOTIDE SEQUENCE [LARGE SCALE GENOMIC DNA]</scope>
    <source>
        <strain evidence="10 11">NRRL YB-4993</strain>
    </source>
</reference>
<dbReference type="EMBL" id="LXTC01000003">
    <property type="protein sequence ID" value="OBA21247.1"/>
    <property type="molecule type" value="Genomic_DNA"/>
</dbReference>
<dbReference type="InterPro" id="IPR042560">
    <property type="entry name" value="Exo84_C_2"/>
</dbReference>
<dbReference type="Proteomes" id="UP000092555">
    <property type="component" value="Unassembled WGS sequence"/>
</dbReference>
<sequence length="762" mass="85447">MESVPQIVLPPEMDLPLKSDAKSNNRKSKAPWQLAQPHRAKHQANPYANAGTSTAAPYTESVAATAAPPAGNSLAVPGSAALKIRKNNRRLSIHALATAAHGPHFDAAGLPPLPSNALVYRTATNNSDVALMRAYPPRNQREDDVVDMIRTELRTKDATAIADFHQSLVGQRARVEKRVQDKIDENQKNILQLTDNLQVTQQQLLLLRVLTKELYGIIRELTDAAERRLELELAEPDAARDGLVGPRQTKGQNRDRSSLQLLYKHVDGAQKFVQEMPGRHILGESGRWHGINVGTWKPSEPIHLFLLNDSVLVATRKKTQDSSSKRLQAAHFWPLAAVEITQITPPKKQVTDDSQGYVINLRSNSLSYVYQTDRYDHFMRVMNAYQRGKAEVSKKQRLMEEQDGRPRNTQDAGHRRNASSNSIMDECTDKRQLRDSLRTSGLTEKGTPHARDSNSAHRSNSHRNSADIILKDLSARVHSRNRSHDFMKQEKTSADVKNPAQLFIELKTNEDKLDEVDVHLAHNEYMSAVGLIKHIDARLTSVFDRIQSAKPDDNQAEELRLLVDVVKLKISNRKMKVQEGLLFDLTHTIATLTVEQIANIIEFYLSFGKLEEGLNAILDALSSQLSGIVGRLTSNAHGSTRVDIVNYLSNLIIVHVLIIKRAVNIHRFCIIPILKRESSKTVDSSGFVTWSISEMELLVELIKKHASGSLLVEDVDVWKIKDVKYYDELLKVMESQLKLLKSEGLNVDYLFDEIIHCSAVGA</sequence>
<dbReference type="SUPFAM" id="SSF74788">
    <property type="entry name" value="Cullin repeat-like"/>
    <property type="match status" value="1"/>
</dbReference>
<proteinExistence type="inferred from homology"/>
<evidence type="ECO:0000256" key="5">
    <source>
        <dbReference type="ARBA" id="ARBA00022483"/>
    </source>
</evidence>
<keyword evidence="5" id="KW-0268">Exocytosis</keyword>
<feature type="region of interest" description="Disordered" evidence="8">
    <location>
        <begin position="1"/>
        <end position="53"/>
    </location>
</feature>
<organism evidence="10 11">
    <name type="scientific">Metschnikowia bicuspidata var. bicuspidata NRRL YB-4993</name>
    <dbReference type="NCBI Taxonomy" id="869754"/>
    <lineage>
        <taxon>Eukaryota</taxon>
        <taxon>Fungi</taxon>
        <taxon>Dikarya</taxon>
        <taxon>Ascomycota</taxon>
        <taxon>Saccharomycotina</taxon>
        <taxon>Pichiomycetes</taxon>
        <taxon>Metschnikowiaceae</taxon>
        <taxon>Metschnikowia</taxon>
    </lineage>
</organism>
<dbReference type="PANTHER" id="PTHR21426">
    <property type="entry name" value="EXOCYST COMPLEX COMPONENT 8"/>
    <property type="match status" value="1"/>
</dbReference>